<dbReference type="STRING" id="445975.COLSTE_01707"/>
<protein>
    <submittedName>
        <fullName evidence="5">ABC transporter, ATP-binding protein</fullName>
    </submittedName>
</protein>
<dbReference type="GO" id="GO:0022857">
    <property type="term" value="F:transmembrane transporter activity"/>
    <property type="evidence" value="ECO:0007669"/>
    <property type="project" value="TreeGrafter"/>
</dbReference>
<name>B6GC85_9ACTN</name>
<feature type="domain" description="ABC transporter" evidence="4">
    <location>
        <begin position="463"/>
        <end position="687"/>
    </location>
</feature>
<dbReference type="InterPro" id="IPR015854">
    <property type="entry name" value="ABC_transpr_LolD-like"/>
</dbReference>
<comment type="caution">
    <text evidence="5">The sequence shown here is derived from an EMBL/GenBank/DDBJ whole genome shotgun (WGS) entry which is preliminary data.</text>
</comment>
<dbReference type="eggNOG" id="COG0444">
    <property type="taxonomic scope" value="Bacteria"/>
</dbReference>
<dbReference type="PANTHER" id="PTHR24220:SF676">
    <property type="entry name" value="OLIGOPEPTIDE TRANSPORT ATP-BINDING PROTEIN AMIE"/>
    <property type="match status" value="1"/>
</dbReference>
<gene>
    <name evidence="5" type="ORF">COLSTE_01707</name>
</gene>
<dbReference type="InterPro" id="IPR003439">
    <property type="entry name" value="ABC_transporter-like_ATP-bd"/>
</dbReference>
<proteinExistence type="predicted"/>
<evidence type="ECO:0000313" key="5">
    <source>
        <dbReference type="EMBL" id="EEA90112.1"/>
    </source>
</evidence>
<dbReference type="InterPro" id="IPR027417">
    <property type="entry name" value="P-loop_NTPase"/>
</dbReference>
<keyword evidence="2 5" id="KW-0067">ATP-binding</keyword>
<dbReference type="PROSITE" id="PS00211">
    <property type="entry name" value="ABC_TRANSPORTER_1"/>
    <property type="match status" value="1"/>
</dbReference>
<evidence type="ECO:0000256" key="1">
    <source>
        <dbReference type="ARBA" id="ARBA00022741"/>
    </source>
</evidence>
<dbReference type="InterPro" id="IPR003593">
    <property type="entry name" value="AAA+_ATPase"/>
</dbReference>
<sequence>AAGGVVGPGTASSAGGRPGRARGHAGRWERVSGEVLHGLTLSVHEGEIVAVVGASGSGKTVLADALLGLYEPNATVRGTIWFDGVRQDAASLASLRGSGICLVPQSVSHLDPLMRVGEQVQGAPRGRTRAERARDRARREARQRELFELYGLAPEVARMYPHELSGGMARRVLLMSALMEEPRVLIADEPTPGLDLALAIRAVDDLRTFANTGAGVILITHDLELAVRVADRVAVFKEGRIVEETSASSFADPALLEHPFSRDLCRALLALQEAQRRREVGSSVAGDESLQGAGGFDAPVSDDASEGAVGFLREGMPGGLAAPLHRSTLAAPVACPTDDAPLSSVGALSDDAPVSCPAPVGDDAPLRCALPEGAEVSPGPVGCRSAAWEDAARATDAPRALDVPQVVDASRAVPSPRSVSATHTAPSPLTANTTHTVTSLRAAGASRTADVPHAGNALHVPVLEARGLSCAFGSDRVLFRDLDLSVHAGERVAIVAPSGAGKTTLCRILAGYRKPDAGCVLVRDVPLGGAAPGPHSVPPEDAAPGPRSVQPGNAAPGPRSVQLISQHPEKAFDPRMHMRDSLAEAGDLTDARSVDLRARFGVRDAWLDRLPHELSGGELMRFCLVRALMTGPTVLICDESTAMLDLVTQDELWSQIRELQESWGFGLILVSHSPGVIAQVATRLLYL</sequence>
<dbReference type="eggNOG" id="COG1124">
    <property type="taxonomic scope" value="Bacteria"/>
</dbReference>
<dbReference type="Proteomes" id="UP000003560">
    <property type="component" value="Unassembled WGS sequence"/>
</dbReference>
<dbReference type="RefSeq" id="WP_006721338.1">
    <property type="nucleotide sequence ID" value="NZ_DS995476.1"/>
</dbReference>
<keyword evidence="1" id="KW-0547">Nucleotide-binding</keyword>
<dbReference type="AlphaFoldDB" id="B6GC85"/>
<dbReference type="GO" id="GO:0005524">
    <property type="term" value="F:ATP binding"/>
    <property type="evidence" value="ECO:0007669"/>
    <property type="project" value="UniProtKB-KW"/>
</dbReference>
<dbReference type="SUPFAM" id="SSF52540">
    <property type="entry name" value="P-loop containing nucleoside triphosphate hydrolases"/>
    <property type="match status" value="2"/>
</dbReference>
<feature type="region of interest" description="Disordered" evidence="3">
    <location>
        <begin position="411"/>
        <end position="431"/>
    </location>
</feature>
<dbReference type="HOGENOM" id="CLU_000604_86_2_11"/>
<accession>B6GC85</accession>
<reference evidence="5 6" key="1">
    <citation type="submission" date="2008-10" db="EMBL/GenBank/DDBJ databases">
        <title>Draft genome sequence of Collinsella stercoris (DSM 13279).</title>
        <authorList>
            <person name="Sudarsanam P."/>
            <person name="Ley R."/>
            <person name="Guruge J."/>
            <person name="Turnbaugh P.J."/>
            <person name="Mahowald M."/>
            <person name="Liep D."/>
            <person name="Gordon J."/>
        </authorList>
    </citation>
    <scope>NUCLEOTIDE SEQUENCE [LARGE SCALE GENOMIC DNA]</scope>
    <source>
        <strain evidence="5 6">DSM 13279</strain>
    </source>
</reference>
<dbReference type="InterPro" id="IPR017871">
    <property type="entry name" value="ABC_transporter-like_CS"/>
</dbReference>
<dbReference type="EMBL" id="ABXJ01000094">
    <property type="protein sequence ID" value="EEA90112.1"/>
    <property type="molecule type" value="Genomic_DNA"/>
</dbReference>
<evidence type="ECO:0000313" key="6">
    <source>
        <dbReference type="Proteomes" id="UP000003560"/>
    </source>
</evidence>
<feature type="region of interest" description="Disordered" evidence="3">
    <location>
        <begin position="531"/>
        <end position="560"/>
    </location>
</feature>
<dbReference type="GO" id="GO:0016887">
    <property type="term" value="F:ATP hydrolysis activity"/>
    <property type="evidence" value="ECO:0007669"/>
    <property type="project" value="InterPro"/>
</dbReference>
<dbReference type="Gene3D" id="3.40.50.300">
    <property type="entry name" value="P-loop containing nucleotide triphosphate hydrolases"/>
    <property type="match status" value="2"/>
</dbReference>
<feature type="region of interest" description="Disordered" evidence="3">
    <location>
        <begin position="1"/>
        <end position="27"/>
    </location>
</feature>
<keyword evidence="6" id="KW-1185">Reference proteome</keyword>
<feature type="non-terminal residue" evidence="5">
    <location>
        <position position="1"/>
    </location>
</feature>
<feature type="region of interest" description="Disordered" evidence="3">
    <location>
        <begin position="280"/>
        <end position="299"/>
    </location>
</feature>
<dbReference type="SMART" id="SM00382">
    <property type="entry name" value="AAA"/>
    <property type="match status" value="2"/>
</dbReference>
<evidence type="ECO:0000256" key="3">
    <source>
        <dbReference type="SAM" id="MobiDB-lite"/>
    </source>
</evidence>
<dbReference type="PROSITE" id="PS50893">
    <property type="entry name" value="ABC_TRANSPORTER_2"/>
    <property type="match status" value="2"/>
</dbReference>
<evidence type="ECO:0000256" key="2">
    <source>
        <dbReference type="ARBA" id="ARBA00022840"/>
    </source>
</evidence>
<dbReference type="GO" id="GO:0005886">
    <property type="term" value="C:plasma membrane"/>
    <property type="evidence" value="ECO:0007669"/>
    <property type="project" value="TreeGrafter"/>
</dbReference>
<dbReference type="Pfam" id="PF00005">
    <property type="entry name" value="ABC_tran"/>
    <property type="match status" value="2"/>
</dbReference>
<organism evidence="5 6">
    <name type="scientific">Collinsella stercoris DSM 13279</name>
    <dbReference type="NCBI Taxonomy" id="445975"/>
    <lineage>
        <taxon>Bacteria</taxon>
        <taxon>Bacillati</taxon>
        <taxon>Actinomycetota</taxon>
        <taxon>Coriobacteriia</taxon>
        <taxon>Coriobacteriales</taxon>
        <taxon>Coriobacteriaceae</taxon>
        <taxon>Collinsella</taxon>
    </lineage>
</organism>
<feature type="compositionally biased region" description="Polar residues" evidence="3">
    <location>
        <begin position="417"/>
        <end position="431"/>
    </location>
</feature>
<dbReference type="PANTHER" id="PTHR24220">
    <property type="entry name" value="IMPORT ATP-BINDING PROTEIN"/>
    <property type="match status" value="1"/>
</dbReference>
<feature type="domain" description="ABC transporter" evidence="4">
    <location>
        <begin position="19"/>
        <end position="263"/>
    </location>
</feature>
<reference evidence="5 6" key="2">
    <citation type="submission" date="2008-10" db="EMBL/GenBank/DDBJ databases">
        <authorList>
            <person name="Fulton L."/>
            <person name="Clifton S."/>
            <person name="Fulton B."/>
            <person name="Xu J."/>
            <person name="Minx P."/>
            <person name="Pepin K.H."/>
            <person name="Johnson M."/>
            <person name="Thiruvilangam P."/>
            <person name="Bhonagiri V."/>
            <person name="Nash W.E."/>
            <person name="Mardis E.R."/>
            <person name="Wilson R.K."/>
        </authorList>
    </citation>
    <scope>NUCLEOTIDE SEQUENCE [LARGE SCALE GENOMIC DNA]</scope>
    <source>
        <strain evidence="5 6">DSM 13279</strain>
    </source>
</reference>
<evidence type="ECO:0000259" key="4">
    <source>
        <dbReference type="PROSITE" id="PS50893"/>
    </source>
</evidence>